<evidence type="ECO:0000256" key="6">
    <source>
        <dbReference type="ARBA" id="ARBA00023136"/>
    </source>
</evidence>
<keyword evidence="4 7" id="KW-0812">Transmembrane</keyword>
<feature type="transmembrane region" description="Helical" evidence="7">
    <location>
        <begin position="216"/>
        <end position="241"/>
    </location>
</feature>
<feature type="domain" description="ABC transmembrane type-1" evidence="8">
    <location>
        <begin position="95"/>
        <end position="284"/>
    </location>
</feature>
<dbReference type="Gene3D" id="1.10.3720.10">
    <property type="entry name" value="MetI-like"/>
    <property type="match status" value="1"/>
</dbReference>
<evidence type="ECO:0000256" key="4">
    <source>
        <dbReference type="ARBA" id="ARBA00022692"/>
    </source>
</evidence>
<feature type="transmembrane region" description="Helical" evidence="7">
    <location>
        <begin position="143"/>
        <end position="168"/>
    </location>
</feature>
<keyword evidence="6 7" id="KW-0472">Membrane</keyword>
<evidence type="ECO:0000313" key="9">
    <source>
        <dbReference type="EMBL" id="KAA9159076.1"/>
    </source>
</evidence>
<evidence type="ECO:0000256" key="5">
    <source>
        <dbReference type="ARBA" id="ARBA00022989"/>
    </source>
</evidence>
<dbReference type="PROSITE" id="PS50928">
    <property type="entry name" value="ABC_TM1"/>
    <property type="match status" value="1"/>
</dbReference>
<accession>A0A5N0UZ64</accession>
<keyword evidence="2 7" id="KW-0813">Transport</keyword>
<dbReference type="PANTHER" id="PTHR43386:SF25">
    <property type="entry name" value="PEPTIDE ABC TRANSPORTER PERMEASE PROTEIN"/>
    <property type="match status" value="1"/>
</dbReference>
<dbReference type="OrthoDB" id="3531748at2"/>
<comment type="caution">
    <text evidence="9">The sequence shown here is derived from an EMBL/GenBank/DDBJ whole genome shotgun (WGS) entry which is preliminary data.</text>
</comment>
<feature type="transmembrane region" description="Helical" evidence="7">
    <location>
        <begin position="31"/>
        <end position="53"/>
    </location>
</feature>
<dbReference type="EMBL" id="VMNW02000031">
    <property type="protein sequence ID" value="KAA9159076.1"/>
    <property type="molecule type" value="Genomic_DNA"/>
</dbReference>
<dbReference type="RefSeq" id="WP_144749186.1">
    <property type="nucleotide sequence ID" value="NZ_VMNW02000031.1"/>
</dbReference>
<reference evidence="9" key="1">
    <citation type="submission" date="2019-09" db="EMBL/GenBank/DDBJ databases">
        <authorList>
            <person name="Teo W.F.A."/>
            <person name="Duangmal K."/>
        </authorList>
    </citation>
    <scope>NUCLEOTIDE SEQUENCE [LARGE SCALE GENOMIC DNA]</scope>
    <source>
        <strain evidence="9">K81G1</strain>
    </source>
</reference>
<dbReference type="Proteomes" id="UP000319769">
    <property type="component" value="Unassembled WGS sequence"/>
</dbReference>
<feature type="transmembrane region" description="Helical" evidence="7">
    <location>
        <begin position="264"/>
        <end position="281"/>
    </location>
</feature>
<organism evidence="9 10">
    <name type="scientific">Amycolatopsis acidicola</name>
    <dbReference type="NCBI Taxonomy" id="2596893"/>
    <lineage>
        <taxon>Bacteria</taxon>
        <taxon>Bacillati</taxon>
        <taxon>Actinomycetota</taxon>
        <taxon>Actinomycetes</taxon>
        <taxon>Pseudonocardiales</taxon>
        <taxon>Pseudonocardiaceae</taxon>
        <taxon>Amycolatopsis</taxon>
    </lineage>
</organism>
<dbReference type="CDD" id="cd06261">
    <property type="entry name" value="TM_PBP2"/>
    <property type="match status" value="1"/>
</dbReference>
<dbReference type="AlphaFoldDB" id="A0A5N0UZ64"/>
<dbReference type="Pfam" id="PF00528">
    <property type="entry name" value="BPD_transp_1"/>
    <property type="match status" value="1"/>
</dbReference>
<dbReference type="PANTHER" id="PTHR43386">
    <property type="entry name" value="OLIGOPEPTIDE TRANSPORT SYSTEM PERMEASE PROTEIN APPC"/>
    <property type="match status" value="1"/>
</dbReference>
<dbReference type="SUPFAM" id="SSF161098">
    <property type="entry name" value="MetI-like"/>
    <property type="match status" value="1"/>
</dbReference>
<evidence type="ECO:0000256" key="1">
    <source>
        <dbReference type="ARBA" id="ARBA00004651"/>
    </source>
</evidence>
<keyword evidence="10" id="KW-1185">Reference proteome</keyword>
<evidence type="ECO:0000259" key="8">
    <source>
        <dbReference type="PROSITE" id="PS50928"/>
    </source>
</evidence>
<evidence type="ECO:0000256" key="3">
    <source>
        <dbReference type="ARBA" id="ARBA00022475"/>
    </source>
</evidence>
<protein>
    <submittedName>
        <fullName evidence="9">ABC transporter permease</fullName>
    </submittedName>
</protein>
<gene>
    <name evidence="9" type="ORF">FPZ12_021235</name>
</gene>
<dbReference type="GO" id="GO:0055085">
    <property type="term" value="P:transmembrane transport"/>
    <property type="evidence" value="ECO:0007669"/>
    <property type="project" value="InterPro"/>
</dbReference>
<evidence type="ECO:0000256" key="2">
    <source>
        <dbReference type="ARBA" id="ARBA00022448"/>
    </source>
</evidence>
<sequence>MTSTGLLRGKAAKKAAAKLPVVPAAKKTHSVLVWLSYGWMAAIILLAVFAPVLHLPSYATPIGFPRLGPSTDSLSMLLGTDGTGRSMLSRLIYGARVSLVVGTAACVTTFVLGSLLGMMAGYFGKKLDTGIGLLTDVMLAFPGLVLLLALAATFTPSITTLIVGMGVMGMPQFVRLARAQTLSWSTRGFVRAAKNMGAGPWRILFREILPNVLPPLAAYLPIVLAHVIVAEGSLSFLGLGIPPPSPSWGGMIYAGKDSIADDPHLVFVPALAIFCTVFALNQIGDHLRNRFDGDHL</sequence>
<comment type="similarity">
    <text evidence="7">Belongs to the binding-protein-dependent transport system permease family.</text>
</comment>
<evidence type="ECO:0000256" key="7">
    <source>
        <dbReference type="RuleBase" id="RU363032"/>
    </source>
</evidence>
<name>A0A5N0UZ64_9PSEU</name>
<feature type="transmembrane region" description="Helical" evidence="7">
    <location>
        <begin position="97"/>
        <end position="123"/>
    </location>
</feature>
<keyword evidence="5 7" id="KW-1133">Transmembrane helix</keyword>
<dbReference type="InterPro" id="IPR050366">
    <property type="entry name" value="BP-dependent_transpt_permease"/>
</dbReference>
<dbReference type="InterPro" id="IPR000515">
    <property type="entry name" value="MetI-like"/>
</dbReference>
<dbReference type="InterPro" id="IPR035906">
    <property type="entry name" value="MetI-like_sf"/>
</dbReference>
<evidence type="ECO:0000313" key="10">
    <source>
        <dbReference type="Proteomes" id="UP000319769"/>
    </source>
</evidence>
<keyword evidence="3" id="KW-1003">Cell membrane</keyword>
<dbReference type="GO" id="GO:0005886">
    <property type="term" value="C:plasma membrane"/>
    <property type="evidence" value="ECO:0007669"/>
    <property type="project" value="UniProtKB-SubCell"/>
</dbReference>
<proteinExistence type="inferred from homology"/>
<comment type="subcellular location">
    <subcellularLocation>
        <location evidence="1 7">Cell membrane</location>
        <topology evidence="1 7">Multi-pass membrane protein</topology>
    </subcellularLocation>
</comment>